<dbReference type="PANTHER" id="PTHR43284:SF1">
    <property type="entry name" value="ASPARAGINE SYNTHETASE"/>
    <property type="match status" value="1"/>
</dbReference>
<dbReference type="NCBIfam" id="TIGR01536">
    <property type="entry name" value="asn_synth_AEB"/>
    <property type="match status" value="1"/>
</dbReference>
<accession>A0A1Y6BP12</accession>
<dbReference type="RefSeq" id="WP_085275668.1">
    <property type="nucleotide sequence ID" value="NZ_FXAG01000005.1"/>
</dbReference>
<dbReference type="GO" id="GO:0004066">
    <property type="term" value="F:asparagine synthase (glutamine-hydrolyzing) activity"/>
    <property type="evidence" value="ECO:0007669"/>
    <property type="project" value="UniProtKB-EC"/>
</dbReference>
<evidence type="ECO:0000256" key="3">
    <source>
        <dbReference type="ARBA" id="ARBA00012737"/>
    </source>
</evidence>
<dbReference type="PIRSF" id="PIRSF001589">
    <property type="entry name" value="Asn_synthetase_glu-h"/>
    <property type="match status" value="1"/>
</dbReference>
<keyword evidence="13" id="KW-1185">Reference proteome</keyword>
<evidence type="ECO:0000259" key="11">
    <source>
        <dbReference type="PROSITE" id="PS51278"/>
    </source>
</evidence>
<dbReference type="InterPro" id="IPR033738">
    <property type="entry name" value="AsnB_N"/>
</dbReference>
<evidence type="ECO:0000313" key="13">
    <source>
        <dbReference type="Proteomes" id="UP000192920"/>
    </source>
</evidence>
<dbReference type="SUPFAM" id="SSF56235">
    <property type="entry name" value="N-terminal nucleophile aminohydrolases (Ntn hydrolases)"/>
    <property type="match status" value="1"/>
</dbReference>
<dbReference type="CDD" id="cd00712">
    <property type="entry name" value="AsnB"/>
    <property type="match status" value="1"/>
</dbReference>
<gene>
    <name evidence="12" type="ORF">SAMN02745746_01357</name>
</gene>
<evidence type="ECO:0000256" key="4">
    <source>
        <dbReference type="ARBA" id="ARBA00022741"/>
    </source>
</evidence>
<evidence type="ECO:0000313" key="12">
    <source>
        <dbReference type="EMBL" id="SMF10942.1"/>
    </source>
</evidence>
<evidence type="ECO:0000256" key="1">
    <source>
        <dbReference type="ARBA" id="ARBA00005187"/>
    </source>
</evidence>
<dbReference type="GO" id="GO:0005524">
    <property type="term" value="F:ATP binding"/>
    <property type="evidence" value="ECO:0007669"/>
    <property type="project" value="UniProtKB-KW"/>
</dbReference>
<evidence type="ECO:0000256" key="5">
    <source>
        <dbReference type="ARBA" id="ARBA00022840"/>
    </source>
</evidence>
<keyword evidence="8" id="KW-0028">Amino-acid biosynthesis</keyword>
<keyword evidence="5 9" id="KW-0067">ATP-binding</keyword>
<comment type="similarity">
    <text evidence="2">Belongs to the asparagine synthetase family.</text>
</comment>
<dbReference type="Gene3D" id="3.60.20.10">
    <property type="entry name" value="Glutamine Phosphoribosylpyrophosphate, subunit 1, domain 1"/>
    <property type="match status" value="1"/>
</dbReference>
<dbReference type="Pfam" id="PF00733">
    <property type="entry name" value="Asn_synthase"/>
    <property type="match status" value="1"/>
</dbReference>
<dbReference type="InterPro" id="IPR001962">
    <property type="entry name" value="Asn_synthase"/>
</dbReference>
<dbReference type="Pfam" id="PF13537">
    <property type="entry name" value="GATase_7"/>
    <property type="match status" value="1"/>
</dbReference>
<evidence type="ECO:0000256" key="8">
    <source>
        <dbReference type="PIRSR" id="PIRSR001589-1"/>
    </source>
</evidence>
<protein>
    <recommendedName>
        <fullName evidence="3">asparagine synthase (glutamine-hydrolyzing)</fullName>
        <ecNumber evidence="3">6.3.5.4</ecNumber>
    </recommendedName>
</protein>
<evidence type="ECO:0000256" key="7">
    <source>
        <dbReference type="ARBA" id="ARBA00048741"/>
    </source>
</evidence>
<dbReference type="EC" id="6.3.5.4" evidence="3"/>
<feature type="active site" description="For GATase activity" evidence="8">
    <location>
        <position position="2"/>
    </location>
</feature>
<dbReference type="GO" id="GO:0006529">
    <property type="term" value="P:asparagine biosynthetic process"/>
    <property type="evidence" value="ECO:0007669"/>
    <property type="project" value="UniProtKB-KW"/>
</dbReference>
<sequence length="624" mass="70189">MCGIAGFMGKGSAEDLSRMLQLLSHRGPDGAGAWCDRERGVYLGHTRLAIVDLADGHQPMWTADGRLGVVFNGEIYNHRELRAELERAGHVFATDHSDTEVLLHGYREWGEALTHKLNGMWAFALYDQVRQRLFCSRDRFGKKPFYYTFQQGTLVFASELTALLTHPHVTAQVSTRAIQKYIGYGYIPAPHTPYEDIFKLPAGCSLSFSLLERVAEVKRYWSFVLEPTETRPAGFERQCQEELTALLDQAVARRLVADVPVGVFLSGGVDSSSVAALAARRLEAGQLQTFSIGFDEKGFDESGYARQMAEHIKAQHHEQILGSEAARELLLEVVRRLDEPTGDSSLLPTYLVCRFARERVTVALGGDGADELFGGYAPFRALRWAGYYQKIVPRPVHQVIQLLASRLPVLDGYMSLDFKVKRAIRGVGYPSRLWNPVWMCPLDEKELAELFAEPVDLDEVFAEAIDAWERCSQTDPVGRTLQFFTDIYLQDDILAKTDRASMMNSLELRSPFLDIDVINLARTIPSDYKIRHGETKYILKKAMAPFLPMGILHRPKQGFAAPVAQWLRGENLLPEKSCLSCLNNDFIEAAFADHAGHRKNHHSFLWSQWVLGMVVPPRADGVLM</sequence>
<evidence type="ECO:0000256" key="2">
    <source>
        <dbReference type="ARBA" id="ARBA00005752"/>
    </source>
</evidence>
<dbReference type="AlphaFoldDB" id="A0A1Y6BP12"/>
<evidence type="ECO:0000256" key="9">
    <source>
        <dbReference type="PIRSR" id="PIRSR001589-2"/>
    </source>
</evidence>
<dbReference type="PANTHER" id="PTHR43284">
    <property type="entry name" value="ASPARAGINE SYNTHETASE (GLUTAMINE-HYDROLYZING)"/>
    <property type="match status" value="1"/>
</dbReference>
<evidence type="ECO:0000256" key="10">
    <source>
        <dbReference type="PIRSR" id="PIRSR001589-3"/>
    </source>
</evidence>
<keyword evidence="6 8" id="KW-0315">Glutamine amidotransferase</keyword>
<keyword evidence="8" id="KW-0061">Asparagine biosynthesis</keyword>
<dbReference type="InterPro" id="IPR014729">
    <property type="entry name" value="Rossmann-like_a/b/a_fold"/>
</dbReference>
<dbReference type="GO" id="GO:0005829">
    <property type="term" value="C:cytosol"/>
    <property type="evidence" value="ECO:0007669"/>
    <property type="project" value="TreeGrafter"/>
</dbReference>
<feature type="binding site" evidence="9">
    <location>
        <position position="98"/>
    </location>
    <ligand>
        <name>L-glutamine</name>
        <dbReference type="ChEBI" id="CHEBI:58359"/>
    </ligand>
</feature>
<dbReference type="SUPFAM" id="SSF52402">
    <property type="entry name" value="Adenine nucleotide alpha hydrolases-like"/>
    <property type="match status" value="1"/>
</dbReference>
<dbReference type="STRING" id="1123014.SAMN02745746_01357"/>
<name>A0A1Y6BP12_9NEIS</name>
<dbReference type="EMBL" id="FXAG01000005">
    <property type="protein sequence ID" value="SMF10942.1"/>
    <property type="molecule type" value="Genomic_DNA"/>
</dbReference>
<feature type="binding site" evidence="9">
    <location>
        <position position="292"/>
    </location>
    <ligand>
        <name>ATP</name>
        <dbReference type="ChEBI" id="CHEBI:30616"/>
    </ligand>
</feature>
<comment type="catalytic activity">
    <reaction evidence="7">
        <text>L-aspartate + L-glutamine + ATP + H2O = L-asparagine + L-glutamate + AMP + diphosphate + H(+)</text>
        <dbReference type="Rhea" id="RHEA:12228"/>
        <dbReference type="ChEBI" id="CHEBI:15377"/>
        <dbReference type="ChEBI" id="CHEBI:15378"/>
        <dbReference type="ChEBI" id="CHEBI:29985"/>
        <dbReference type="ChEBI" id="CHEBI:29991"/>
        <dbReference type="ChEBI" id="CHEBI:30616"/>
        <dbReference type="ChEBI" id="CHEBI:33019"/>
        <dbReference type="ChEBI" id="CHEBI:58048"/>
        <dbReference type="ChEBI" id="CHEBI:58359"/>
        <dbReference type="ChEBI" id="CHEBI:456215"/>
        <dbReference type="EC" id="6.3.5.4"/>
    </reaction>
</comment>
<keyword evidence="4 9" id="KW-0547">Nucleotide-binding</keyword>
<proteinExistence type="inferred from homology"/>
<dbReference type="PROSITE" id="PS51278">
    <property type="entry name" value="GATASE_TYPE_2"/>
    <property type="match status" value="1"/>
</dbReference>
<dbReference type="InterPro" id="IPR029055">
    <property type="entry name" value="Ntn_hydrolases_N"/>
</dbReference>
<dbReference type="Gene3D" id="3.40.50.620">
    <property type="entry name" value="HUPs"/>
    <property type="match status" value="1"/>
</dbReference>
<reference evidence="13" key="1">
    <citation type="submission" date="2017-04" db="EMBL/GenBank/DDBJ databases">
        <authorList>
            <person name="Varghese N."/>
            <person name="Submissions S."/>
        </authorList>
    </citation>
    <scope>NUCLEOTIDE SEQUENCE [LARGE SCALE GENOMIC DNA]</scope>
    <source>
        <strain evidence="13">DSM 22618</strain>
    </source>
</reference>
<evidence type="ECO:0000256" key="6">
    <source>
        <dbReference type="ARBA" id="ARBA00022962"/>
    </source>
</evidence>
<feature type="domain" description="Glutamine amidotransferase type-2" evidence="11">
    <location>
        <begin position="2"/>
        <end position="211"/>
    </location>
</feature>
<feature type="site" description="Important for beta-aspartyl-AMP intermediate formation" evidence="10">
    <location>
        <position position="367"/>
    </location>
</feature>
<dbReference type="InterPro" id="IPR006426">
    <property type="entry name" value="Asn_synth_AEB"/>
</dbReference>
<dbReference type="InterPro" id="IPR017932">
    <property type="entry name" value="GATase_2_dom"/>
</dbReference>
<comment type="pathway">
    <text evidence="1">Amino-acid biosynthesis; L-asparagine biosynthesis; L-asparagine from L-aspartate (L-Gln route): step 1/1.</text>
</comment>
<dbReference type="InterPro" id="IPR051786">
    <property type="entry name" value="ASN_synthetase/amidase"/>
</dbReference>
<dbReference type="Proteomes" id="UP000192920">
    <property type="component" value="Unassembled WGS sequence"/>
</dbReference>
<dbReference type="CDD" id="cd01991">
    <property type="entry name" value="Asn_synthase_B_C"/>
    <property type="match status" value="1"/>
</dbReference>
<organism evidence="12 13">
    <name type="scientific">Pseudogulbenkiania subflava DSM 22618</name>
    <dbReference type="NCBI Taxonomy" id="1123014"/>
    <lineage>
        <taxon>Bacteria</taxon>
        <taxon>Pseudomonadati</taxon>
        <taxon>Pseudomonadota</taxon>
        <taxon>Betaproteobacteria</taxon>
        <taxon>Neisseriales</taxon>
        <taxon>Chromobacteriaceae</taxon>
        <taxon>Pseudogulbenkiania</taxon>
    </lineage>
</organism>